<dbReference type="PANTHER" id="PTHR43184:SF30">
    <property type="entry name" value="MFS DOMAIN-CONTAINING PROTEIN"/>
    <property type="match status" value="1"/>
</dbReference>
<feature type="transmembrane region" description="Helical" evidence="8">
    <location>
        <begin position="385"/>
        <end position="403"/>
    </location>
</feature>
<evidence type="ECO:0000313" key="11">
    <source>
        <dbReference type="Proteomes" id="UP000014500"/>
    </source>
</evidence>
<reference evidence="11" key="1">
    <citation type="submission" date="2011-05" db="EMBL/GenBank/DDBJ databases">
        <authorList>
            <person name="Richards S.R."/>
            <person name="Qu J."/>
            <person name="Jiang H."/>
            <person name="Jhangiani S.N."/>
            <person name="Agravi P."/>
            <person name="Goodspeed R."/>
            <person name="Gross S."/>
            <person name="Mandapat C."/>
            <person name="Jackson L."/>
            <person name="Mathew T."/>
            <person name="Pu L."/>
            <person name="Thornton R."/>
            <person name="Saada N."/>
            <person name="Wilczek-Boney K.B."/>
            <person name="Lee S."/>
            <person name="Kovar C."/>
            <person name="Wu Y."/>
            <person name="Scherer S.E."/>
            <person name="Worley K.C."/>
            <person name="Muzny D.M."/>
            <person name="Gibbs R."/>
        </authorList>
    </citation>
    <scope>NUCLEOTIDE SEQUENCE</scope>
    <source>
        <strain evidence="11">Brora</strain>
    </source>
</reference>
<dbReference type="Proteomes" id="UP000014500">
    <property type="component" value="Unassembled WGS sequence"/>
</dbReference>
<dbReference type="STRING" id="126957.T1JHQ2"/>
<keyword evidence="5 8" id="KW-0812">Transmembrane</keyword>
<comment type="subcellular location">
    <subcellularLocation>
        <location evidence="1">Membrane</location>
        <topology evidence="1">Multi-pass membrane protein</topology>
    </subcellularLocation>
</comment>
<dbReference type="EnsemblMetazoa" id="SMAR013383-RA">
    <property type="protein sequence ID" value="SMAR013383-PA"/>
    <property type="gene ID" value="SMAR013383"/>
</dbReference>
<reference evidence="10" key="2">
    <citation type="submission" date="2015-02" db="UniProtKB">
        <authorList>
            <consortium name="EnsemblMetazoa"/>
        </authorList>
    </citation>
    <scope>IDENTIFICATION</scope>
</reference>
<dbReference type="GO" id="GO:0022857">
    <property type="term" value="F:transmembrane transporter activity"/>
    <property type="evidence" value="ECO:0007669"/>
    <property type="project" value="InterPro"/>
</dbReference>
<organism evidence="10 11">
    <name type="scientific">Strigamia maritima</name>
    <name type="common">European centipede</name>
    <name type="synonym">Geophilus maritimus</name>
    <dbReference type="NCBI Taxonomy" id="126957"/>
    <lineage>
        <taxon>Eukaryota</taxon>
        <taxon>Metazoa</taxon>
        <taxon>Ecdysozoa</taxon>
        <taxon>Arthropoda</taxon>
        <taxon>Myriapoda</taxon>
        <taxon>Chilopoda</taxon>
        <taxon>Pleurostigmophora</taxon>
        <taxon>Geophilomorpha</taxon>
        <taxon>Linotaeniidae</taxon>
        <taxon>Strigamia</taxon>
    </lineage>
</organism>
<evidence type="ECO:0000259" key="9">
    <source>
        <dbReference type="PROSITE" id="PS50850"/>
    </source>
</evidence>
<keyword evidence="11" id="KW-1185">Reference proteome</keyword>
<feature type="transmembrane region" description="Helical" evidence="8">
    <location>
        <begin position="46"/>
        <end position="65"/>
    </location>
</feature>
<evidence type="ECO:0000256" key="8">
    <source>
        <dbReference type="SAM" id="Phobius"/>
    </source>
</evidence>
<evidence type="ECO:0000256" key="5">
    <source>
        <dbReference type="ARBA" id="ARBA00022692"/>
    </source>
</evidence>
<feature type="transmembrane region" description="Helical" evidence="8">
    <location>
        <begin position="72"/>
        <end position="92"/>
    </location>
</feature>
<accession>T1JHQ2</accession>
<keyword evidence="6 8" id="KW-1133">Transmembrane helix</keyword>
<feature type="domain" description="Major facilitator superfamily (MFS) profile" evidence="9">
    <location>
        <begin position="7"/>
        <end position="411"/>
    </location>
</feature>
<dbReference type="InterPro" id="IPR020846">
    <property type="entry name" value="MFS_dom"/>
</dbReference>
<sequence length="423" mass="45929">MNSLRKRQILVFLTGWVAYAATYLLRKPLGVIKSDLETSLAYTKFQLGWLDTALLLPYACIQIFLGSLGDRLGARITMSLGLVMSGIALLSFSMWTNFFVMVALFGFCGAAQGFCWPNMCKILGSWYSDAARNSIFGMFGTSAFVGGVFGTFLAVHLQSDFGWRHVFFVPSLIVIGLGVVTFFVLNTPSELNTVVPGKDIPSPIKNGNQPTLWSLWKIPMVFEIALAMFCLKLVRYCMYMWLPLYLLQSLQYTKESAGAFSTVFEIGGVMGSALLGIVTDKFFGGRSLTATTVSTGMSTVALLLFFATGNYGFAMNAVFMAMAGALNCGPDTILGGSLPAQIGDSQETSCAAGVTGLVNGFGSVGACLEGPIVGYISQTYGWDGMFYFILFLSAVGTLSTYRAHLIESKQRKLYLPLTREIVQ</sequence>
<evidence type="ECO:0000256" key="7">
    <source>
        <dbReference type="ARBA" id="ARBA00023136"/>
    </source>
</evidence>
<dbReference type="OMA" id="GMFYLMI"/>
<dbReference type="PROSITE" id="PS50850">
    <property type="entry name" value="MFS"/>
    <property type="match status" value="1"/>
</dbReference>
<dbReference type="PIRSF" id="PIRSF002808">
    <property type="entry name" value="Hexose_phosphate_transp"/>
    <property type="match status" value="1"/>
</dbReference>
<evidence type="ECO:0000256" key="3">
    <source>
        <dbReference type="ARBA" id="ARBA00022448"/>
    </source>
</evidence>
<comment type="similarity">
    <text evidence="2">Belongs to the major facilitator superfamily. Organophosphate:Pi antiporter (OPA) (TC 2.A.1.4) family.</text>
</comment>
<dbReference type="PANTHER" id="PTHR43184">
    <property type="entry name" value="MAJOR FACILITATOR SUPERFAMILY TRANSPORTER 16, ISOFORM B"/>
    <property type="match status" value="1"/>
</dbReference>
<dbReference type="Gene3D" id="1.20.1250.20">
    <property type="entry name" value="MFS general substrate transporter like domains"/>
    <property type="match status" value="2"/>
</dbReference>
<dbReference type="GO" id="GO:0016020">
    <property type="term" value="C:membrane"/>
    <property type="evidence" value="ECO:0007669"/>
    <property type="project" value="UniProtKB-SubCell"/>
</dbReference>
<dbReference type="EMBL" id="JH431968">
    <property type="status" value="NOT_ANNOTATED_CDS"/>
    <property type="molecule type" value="Genomic_DNA"/>
</dbReference>
<proteinExistence type="inferred from homology"/>
<dbReference type="eggNOG" id="KOG2533">
    <property type="taxonomic scope" value="Eukaryota"/>
</dbReference>
<keyword evidence="7 8" id="KW-0472">Membrane</keyword>
<dbReference type="AlphaFoldDB" id="T1JHQ2"/>
<dbReference type="PhylomeDB" id="T1JHQ2"/>
<dbReference type="InterPro" id="IPR000849">
    <property type="entry name" value="Sugar_P_transporter"/>
</dbReference>
<name>T1JHQ2_STRMM</name>
<feature type="transmembrane region" description="Helical" evidence="8">
    <location>
        <begin position="257"/>
        <end position="278"/>
    </location>
</feature>
<dbReference type="InterPro" id="IPR036259">
    <property type="entry name" value="MFS_trans_sf"/>
</dbReference>
<feature type="transmembrane region" description="Helical" evidence="8">
    <location>
        <begin position="290"/>
        <end position="313"/>
    </location>
</feature>
<evidence type="ECO:0000256" key="2">
    <source>
        <dbReference type="ARBA" id="ARBA00009598"/>
    </source>
</evidence>
<feature type="transmembrane region" description="Helical" evidence="8">
    <location>
        <begin position="9"/>
        <end position="26"/>
    </location>
</feature>
<feature type="transmembrane region" description="Helical" evidence="8">
    <location>
        <begin position="167"/>
        <end position="185"/>
    </location>
</feature>
<evidence type="ECO:0000256" key="1">
    <source>
        <dbReference type="ARBA" id="ARBA00004141"/>
    </source>
</evidence>
<feature type="transmembrane region" description="Helical" evidence="8">
    <location>
        <begin position="220"/>
        <end position="242"/>
    </location>
</feature>
<keyword evidence="3" id="KW-0813">Transport</keyword>
<evidence type="ECO:0000256" key="4">
    <source>
        <dbReference type="ARBA" id="ARBA00022597"/>
    </source>
</evidence>
<dbReference type="HOGENOM" id="CLU_001265_31_0_1"/>
<feature type="transmembrane region" description="Helical" evidence="8">
    <location>
        <begin position="136"/>
        <end position="155"/>
    </location>
</feature>
<dbReference type="SUPFAM" id="SSF103473">
    <property type="entry name" value="MFS general substrate transporter"/>
    <property type="match status" value="1"/>
</dbReference>
<evidence type="ECO:0000256" key="6">
    <source>
        <dbReference type="ARBA" id="ARBA00022989"/>
    </source>
</evidence>
<dbReference type="Pfam" id="PF07690">
    <property type="entry name" value="MFS_1"/>
    <property type="match status" value="1"/>
</dbReference>
<protein>
    <recommendedName>
        <fullName evidence="9">Major facilitator superfamily (MFS) profile domain-containing protein</fullName>
    </recommendedName>
</protein>
<evidence type="ECO:0000313" key="10">
    <source>
        <dbReference type="EnsemblMetazoa" id="SMAR013383-PA"/>
    </source>
</evidence>
<dbReference type="InterPro" id="IPR011701">
    <property type="entry name" value="MFS"/>
</dbReference>
<feature type="transmembrane region" description="Helical" evidence="8">
    <location>
        <begin position="98"/>
        <end position="116"/>
    </location>
</feature>
<keyword evidence="4" id="KW-0762">Sugar transport</keyword>